<evidence type="ECO:0000313" key="2">
    <source>
        <dbReference type="EMBL" id="VDD43864.1"/>
    </source>
</evidence>
<protein>
    <submittedName>
        <fullName evidence="2">Uncharacterized protein</fullName>
    </submittedName>
</protein>
<reference evidence="2" key="1">
    <citation type="submission" date="2018-11" db="EMBL/GenBank/DDBJ databases">
        <authorList>
            <consortium name="Genoscope - CEA"/>
            <person name="William W."/>
        </authorList>
    </citation>
    <scope>NUCLEOTIDE SEQUENCE</scope>
</reference>
<accession>A0A3P6F8U2</accession>
<sequence length="57" mass="6637">MMKTVLYLWIQKIHVILLIVVKTAMRDTMELENVLKMLKLVEILVFVLIIGIVEGKI</sequence>
<feature type="transmembrane region" description="Helical" evidence="1">
    <location>
        <begin position="6"/>
        <end position="25"/>
    </location>
</feature>
<dbReference type="EMBL" id="LR031877">
    <property type="protein sequence ID" value="VDD43864.1"/>
    <property type="molecule type" value="Genomic_DNA"/>
</dbReference>
<evidence type="ECO:0000256" key="1">
    <source>
        <dbReference type="SAM" id="Phobius"/>
    </source>
</evidence>
<keyword evidence="1" id="KW-0812">Transmembrane</keyword>
<proteinExistence type="predicted"/>
<name>A0A3P6F8U2_BRAOL</name>
<keyword evidence="1" id="KW-0472">Membrane</keyword>
<feature type="transmembrane region" description="Helical" evidence="1">
    <location>
        <begin position="37"/>
        <end position="53"/>
    </location>
</feature>
<organism evidence="2">
    <name type="scientific">Brassica oleracea</name>
    <name type="common">Wild cabbage</name>
    <dbReference type="NCBI Taxonomy" id="3712"/>
    <lineage>
        <taxon>Eukaryota</taxon>
        <taxon>Viridiplantae</taxon>
        <taxon>Streptophyta</taxon>
        <taxon>Embryophyta</taxon>
        <taxon>Tracheophyta</taxon>
        <taxon>Spermatophyta</taxon>
        <taxon>Magnoliopsida</taxon>
        <taxon>eudicotyledons</taxon>
        <taxon>Gunneridae</taxon>
        <taxon>Pentapetalae</taxon>
        <taxon>rosids</taxon>
        <taxon>malvids</taxon>
        <taxon>Brassicales</taxon>
        <taxon>Brassicaceae</taxon>
        <taxon>Brassiceae</taxon>
        <taxon>Brassica</taxon>
    </lineage>
</organism>
<dbReference type="AlphaFoldDB" id="A0A3P6F8U2"/>
<keyword evidence="1" id="KW-1133">Transmembrane helix</keyword>
<gene>
    <name evidence="2" type="ORF">BOLC5T31411H</name>
</gene>